<dbReference type="InterPro" id="IPR023214">
    <property type="entry name" value="HAD_sf"/>
</dbReference>
<dbReference type="Gene3D" id="3.30.1240.20">
    <property type="match status" value="1"/>
</dbReference>
<evidence type="ECO:0000256" key="1">
    <source>
        <dbReference type="ARBA" id="ARBA00004496"/>
    </source>
</evidence>
<feature type="binding site" evidence="12">
    <location>
        <position position="237"/>
    </location>
    <ligand>
        <name>Mg(2+)</name>
        <dbReference type="ChEBI" id="CHEBI:18420"/>
        <label>1</label>
    </ligand>
</feature>
<dbReference type="InterPro" id="IPR043169">
    <property type="entry name" value="PMM_cap"/>
</dbReference>
<evidence type="ECO:0000256" key="9">
    <source>
        <dbReference type="ARBA" id="ARBA00023235"/>
    </source>
</evidence>
<name>A0A9Q1H8Z5_HOLLE</name>
<protein>
    <recommendedName>
        <fullName evidence="5 13">Phosphomannomutase</fullName>
        <ecNumber evidence="5 13">5.4.2.8</ecNumber>
    </recommendedName>
</protein>
<accession>A0A9Q1H8Z5</accession>
<keyword evidence="9 13" id="KW-0413">Isomerase</keyword>
<comment type="subunit">
    <text evidence="4 13">Homodimer.</text>
</comment>
<dbReference type="InterPro" id="IPR006379">
    <property type="entry name" value="HAD-SF_hydro_IIB"/>
</dbReference>
<evidence type="ECO:0000256" key="5">
    <source>
        <dbReference type="ARBA" id="ARBA00012730"/>
    </source>
</evidence>
<evidence type="ECO:0000313" key="15">
    <source>
        <dbReference type="Proteomes" id="UP001152320"/>
    </source>
</evidence>
<dbReference type="SFLD" id="SFLDG01143">
    <property type="entry name" value="C2.B.3:_Phosphomannomutase_Lik"/>
    <property type="match status" value="1"/>
</dbReference>
<feature type="binding site" evidence="11">
    <location>
        <position position="191"/>
    </location>
    <ligand>
        <name>alpha-D-mannose 1-phosphate</name>
        <dbReference type="ChEBI" id="CHEBI:58409"/>
    </ligand>
</feature>
<sequence>MASKETTLCLFDVDGTLTESRRPVKPDMEAFLARLSEKVTVGLVGGSDHKKILEQMGGESALQKYTYVFSENGVIAFKDGKLIAEESISKHMGEDKLQEFINFSLRYLSEIKLPVKRGTFIEFRKGMLNVCPIGRSCSQEERNEFDELDKVSSSYGSVLQAKEKIREKMVEVFKKEFSDSGLQFSIGGQISVDVFPEGWDKRYCLRYVENDFKEIYFFGDRTFPGGNDYEIYMDERTKGVSVSGPADTLQKLEDMFFK</sequence>
<comment type="function">
    <text evidence="13">Involved in the synthesis of the GDP-mannose and dolichol-phosphate-mannose required for a number of critical mannosyl transfer reactions.</text>
</comment>
<dbReference type="GO" id="GO:0046872">
    <property type="term" value="F:metal ion binding"/>
    <property type="evidence" value="ECO:0007669"/>
    <property type="project" value="UniProtKB-KW"/>
</dbReference>
<evidence type="ECO:0000256" key="3">
    <source>
        <dbReference type="ARBA" id="ARBA00009736"/>
    </source>
</evidence>
<dbReference type="CDD" id="cd02585">
    <property type="entry name" value="HAD_PMM"/>
    <property type="match status" value="1"/>
</dbReference>
<dbReference type="PANTHER" id="PTHR10466:SF0">
    <property type="entry name" value="PHOSPHOMANNOMUTASE"/>
    <property type="match status" value="1"/>
</dbReference>
<feature type="binding site" evidence="12">
    <location>
        <position position="234"/>
    </location>
    <ligand>
        <name>Mg(2+)</name>
        <dbReference type="ChEBI" id="CHEBI:18420"/>
        <label>1</label>
    </ligand>
</feature>
<keyword evidence="7 12" id="KW-0479">Metal-binding</keyword>
<evidence type="ECO:0000256" key="8">
    <source>
        <dbReference type="ARBA" id="ARBA00022842"/>
    </source>
</evidence>
<dbReference type="SFLD" id="SFLDF00445">
    <property type="entry name" value="alpha-phosphomannomutase"/>
    <property type="match status" value="1"/>
</dbReference>
<dbReference type="InterPro" id="IPR005002">
    <property type="entry name" value="PMM"/>
</dbReference>
<dbReference type="Proteomes" id="UP001152320">
    <property type="component" value="Chromosome 8"/>
</dbReference>
<comment type="subcellular location">
    <subcellularLocation>
        <location evidence="1 13">Cytoplasm</location>
    </subcellularLocation>
</comment>
<dbReference type="GO" id="GO:0006013">
    <property type="term" value="P:mannose metabolic process"/>
    <property type="evidence" value="ECO:0007669"/>
    <property type="project" value="TreeGrafter"/>
</dbReference>
<proteinExistence type="inferred from homology"/>
<evidence type="ECO:0000256" key="6">
    <source>
        <dbReference type="ARBA" id="ARBA00022490"/>
    </source>
</evidence>
<feature type="binding site" evidence="11">
    <location>
        <position position="142"/>
    </location>
    <ligand>
        <name>alpha-D-mannose 1-phosphate</name>
        <dbReference type="ChEBI" id="CHEBI:58409"/>
    </ligand>
</feature>
<evidence type="ECO:0000313" key="14">
    <source>
        <dbReference type="EMBL" id="KAJ8037454.1"/>
    </source>
</evidence>
<feature type="binding site" evidence="12">
    <location>
        <position position="232"/>
    </location>
    <ligand>
        <name>Mg(2+)</name>
        <dbReference type="ChEBI" id="CHEBI:18420"/>
        <label>2</label>
    </ligand>
</feature>
<gene>
    <name evidence="14" type="ORF">HOLleu_18268</name>
</gene>
<evidence type="ECO:0000256" key="7">
    <source>
        <dbReference type="ARBA" id="ARBA00022723"/>
    </source>
</evidence>
<keyword evidence="8 12" id="KW-0460">Magnesium</keyword>
<keyword evidence="15" id="KW-1185">Reference proteome</keyword>
<dbReference type="OrthoDB" id="10264771at2759"/>
<comment type="caution">
    <text evidence="14">The sequence shown here is derived from an EMBL/GenBank/DDBJ whole genome shotgun (WGS) entry which is preliminary data.</text>
</comment>
<feature type="binding site" evidence="12">
    <location>
        <position position="220"/>
    </location>
    <ligand>
        <name>Mg(2+)</name>
        <dbReference type="ChEBI" id="CHEBI:18420"/>
        <label>1</label>
    </ligand>
</feature>
<dbReference type="EMBL" id="JAIZAY010000008">
    <property type="protein sequence ID" value="KAJ8037454.1"/>
    <property type="molecule type" value="Genomic_DNA"/>
</dbReference>
<organism evidence="14 15">
    <name type="scientific">Holothuria leucospilota</name>
    <name type="common">Black long sea cucumber</name>
    <name type="synonym">Mertensiothuria leucospilota</name>
    <dbReference type="NCBI Taxonomy" id="206669"/>
    <lineage>
        <taxon>Eukaryota</taxon>
        <taxon>Metazoa</taxon>
        <taxon>Echinodermata</taxon>
        <taxon>Eleutherozoa</taxon>
        <taxon>Echinozoa</taxon>
        <taxon>Holothuroidea</taxon>
        <taxon>Aspidochirotacea</taxon>
        <taxon>Aspidochirotida</taxon>
        <taxon>Holothuriidae</taxon>
        <taxon>Holothuria</taxon>
    </lineage>
</organism>
<comment type="pathway">
    <text evidence="2 13">Nucleotide-sugar biosynthesis; GDP-alpha-D-mannose biosynthesis; alpha-D-mannose 1-phosphate from D-fructose 6-phosphate: step 2/2.</text>
</comment>
<dbReference type="GO" id="GO:0005829">
    <property type="term" value="C:cytosol"/>
    <property type="evidence" value="ECO:0007669"/>
    <property type="project" value="TreeGrafter"/>
</dbReference>
<evidence type="ECO:0000256" key="10">
    <source>
        <dbReference type="PIRSR" id="PIRSR605002-1"/>
    </source>
</evidence>
<evidence type="ECO:0000256" key="12">
    <source>
        <dbReference type="PIRSR" id="PIRSR605002-3"/>
    </source>
</evidence>
<dbReference type="InterPro" id="IPR036412">
    <property type="entry name" value="HAD-like_sf"/>
</dbReference>
<evidence type="ECO:0000256" key="2">
    <source>
        <dbReference type="ARBA" id="ARBA00004699"/>
    </source>
</evidence>
<dbReference type="SFLD" id="SFLDG01140">
    <property type="entry name" value="C2.B:_Phosphomannomutase_and_P"/>
    <property type="match status" value="1"/>
</dbReference>
<keyword evidence="6 13" id="KW-0963">Cytoplasm</keyword>
<feature type="active site" description="Proton donor/acceptor" evidence="10">
    <location>
        <position position="14"/>
    </location>
</feature>
<dbReference type="SFLD" id="SFLDS00003">
    <property type="entry name" value="Haloacid_Dehalogenase"/>
    <property type="match status" value="1"/>
</dbReference>
<feature type="binding site" evidence="11">
    <location>
        <position position="124"/>
    </location>
    <ligand>
        <name>alpha-D-mannose 1-phosphate</name>
        <dbReference type="ChEBI" id="CHEBI:58409"/>
    </ligand>
</feature>
<dbReference type="AlphaFoldDB" id="A0A9Q1H8Z5"/>
<dbReference type="GO" id="GO:0006487">
    <property type="term" value="P:protein N-linked glycosylation"/>
    <property type="evidence" value="ECO:0007669"/>
    <property type="project" value="TreeGrafter"/>
</dbReference>
<dbReference type="Pfam" id="PF03332">
    <property type="entry name" value="PMM"/>
    <property type="match status" value="1"/>
</dbReference>
<feature type="binding site" evidence="11">
    <location>
        <position position="21"/>
    </location>
    <ligand>
        <name>alpha-D-mannose 1-phosphate</name>
        <dbReference type="ChEBI" id="CHEBI:58409"/>
    </ligand>
</feature>
<feature type="binding site" evidence="11">
    <location>
        <position position="135"/>
    </location>
    <ligand>
        <name>alpha-D-mannose 1-phosphate</name>
        <dbReference type="ChEBI" id="CHEBI:58409"/>
    </ligand>
</feature>
<comment type="cofactor">
    <cofactor evidence="12">
        <name>Mg(2+)</name>
        <dbReference type="ChEBI" id="CHEBI:18420"/>
    </cofactor>
</comment>
<comment type="similarity">
    <text evidence="3 13">Belongs to the eukaryotic PMM family.</text>
</comment>
<evidence type="ECO:0000256" key="4">
    <source>
        <dbReference type="ARBA" id="ARBA00011738"/>
    </source>
</evidence>
<feature type="binding site" evidence="12">
    <location>
        <position position="12"/>
    </location>
    <ligand>
        <name>Mg(2+)</name>
        <dbReference type="ChEBI" id="CHEBI:18420"/>
        <label>1</label>
    </ligand>
</feature>
<dbReference type="PANTHER" id="PTHR10466">
    <property type="entry name" value="PHOSPHOMANNOMUTASE"/>
    <property type="match status" value="1"/>
</dbReference>
<dbReference type="Gene3D" id="3.40.50.1000">
    <property type="entry name" value="HAD superfamily/HAD-like"/>
    <property type="match status" value="1"/>
</dbReference>
<feature type="binding site" evidence="11">
    <location>
        <position position="193"/>
    </location>
    <ligand>
        <name>alpha-D-mannose 1-phosphate</name>
        <dbReference type="ChEBI" id="CHEBI:58409"/>
    </ligand>
</feature>
<evidence type="ECO:0000256" key="13">
    <source>
        <dbReference type="RuleBase" id="RU361118"/>
    </source>
</evidence>
<feature type="binding site" evidence="12">
    <location>
        <position position="14"/>
    </location>
    <ligand>
        <name>Mg(2+)</name>
        <dbReference type="ChEBI" id="CHEBI:18420"/>
        <label>1</label>
    </ligand>
</feature>
<reference evidence="14" key="1">
    <citation type="submission" date="2021-10" db="EMBL/GenBank/DDBJ databases">
        <title>Tropical sea cucumber genome reveals ecological adaptation and Cuvierian tubules defense mechanism.</title>
        <authorList>
            <person name="Chen T."/>
        </authorList>
    </citation>
    <scope>NUCLEOTIDE SEQUENCE</scope>
    <source>
        <strain evidence="14">Nanhai2018</strain>
        <tissue evidence="14">Muscle</tissue>
    </source>
</reference>
<feature type="active site" description="Nucleophile" evidence="10">
    <location>
        <position position="12"/>
    </location>
</feature>
<dbReference type="FunFam" id="3.30.1240.20:FF:000001">
    <property type="entry name" value="Phosphomannomutase"/>
    <property type="match status" value="1"/>
</dbReference>
<dbReference type="GO" id="GO:0004615">
    <property type="term" value="F:phosphomannomutase activity"/>
    <property type="evidence" value="ECO:0007669"/>
    <property type="project" value="UniProtKB-EC"/>
</dbReference>
<dbReference type="SUPFAM" id="SSF56784">
    <property type="entry name" value="HAD-like"/>
    <property type="match status" value="1"/>
</dbReference>
<comment type="catalytic activity">
    <reaction evidence="13">
        <text>alpha-D-mannose 1-phosphate = D-mannose 6-phosphate</text>
        <dbReference type="Rhea" id="RHEA:11140"/>
        <dbReference type="ChEBI" id="CHEBI:58409"/>
        <dbReference type="ChEBI" id="CHEBI:58735"/>
        <dbReference type="EC" id="5.4.2.8"/>
    </reaction>
</comment>
<evidence type="ECO:0000256" key="11">
    <source>
        <dbReference type="PIRSR" id="PIRSR605002-2"/>
    </source>
</evidence>
<dbReference type="EC" id="5.4.2.8" evidence="5 13"/>
<dbReference type="NCBIfam" id="TIGR01484">
    <property type="entry name" value="HAD-SF-IIB"/>
    <property type="match status" value="1"/>
</dbReference>
<dbReference type="GO" id="GO:0009298">
    <property type="term" value="P:GDP-mannose biosynthetic process"/>
    <property type="evidence" value="ECO:0007669"/>
    <property type="project" value="InterPro"/>
</dbReference>